<evidence type="ECO:0000313" key="1">
    <source>
        <dbReference type="EMBL" id="GAP93191.2"/>
    </source>
</evidence>
<sequence length="179" mass="20100">MASKKGLTRHIFAAAAQPRARLREKDLLDDPEAAPIRTSGYLEDAFPGRTTPVPQYRLYFIRRDVISDRQLEHLGQEVVGGPGISHVRAGHDRHPAGGRVDLAHPPNLRAPFGDVGLVDAQRVNPEADGIAAVRFAQRRTQSPRRASFRFLRTAVLSPRSRRSRWYWPGSLRSYDMATK</sequence>
<gene>
    <name evidence="1" type="ORF">SAMD00023353_11000120</name>
</gene>
<protein>
    <submittedName>
        <fullName evidence="1">Putative heterokaryon incompatibility protein</fullName>
    </submittedName>
</protein>
<reference evidence="1" key="1">
    <citation type="submission" date="2016-03" db="EMBL/GenBank/DDBJ databases">
        <title>Draft genome sequence of Rosellinia necatrix.</title>
        <authorList>
            <person name="Kanematsu S."/>
        </authorList>
    </citation>
    <scope>NUCLEOTIDE SEQUENCE [LARGE SCALE GENOMIC DNA]</scope>
    <source>
        <strain evidence="1">W97</strain>
    </source>
</reference>
<keyword evidence="2" id="KW-1185">Reference proteome</keyword>
<name>A0A1W2TWW8_ROSNE</name>
<evidence type="ECO:0000313" key="2">
    <source>
        <dbReference type="Proteomes" id="UP000054516"/>
    </source>
</evidence>
<dbReference type="EMBL" id="DF977555">
    <property type="protein sequence ID" value="GAP93191.2"/>
    <property type="molecule type" value="Genomic_DNA"/>
</dbReference>
<dbReference type="Proteomes" id="UP000054516">
    <property type="component" value="Unassembled WGS sequence"/>
</dbReference>
<proteinExistence type="predicted"/>
<dbReference type="AlphaFoldDB" id="A0A1W2TWW8"/>
<organism evidence="1">
    <name type="scientific">Rosellinia necatrix</name>
    <name type="common">White root-rot fungus</name>
    <dbReference type="NCBI Taxonomy" id="77044"/>
    <lineage>
        <taxon>Eukaryota</taxon>
        <taxon>Fungi</taxon>
        <taxon>Dikarya</taxon>
        <taxon>Ascomycota</taxon>
        <taxon>Pezizomycotina</taxon>
        <taxon>Sordariomycetes</taxon>
        <taxon>Xylariomycetidae</taxon>
        <taxon>Xylariales</taxon>
        <taxon>Xylariaceae</taxon>
        <taxon>Rosellinia</taxon>
    </lineage>
</organism>
<accession>A0A1W2TWW8</accession>